<evidence type="ECO:0000256" key="1">
    <source>
        <dbReference type="SAM" id="Phobius"/>
    </source>
</evidence>
<organism evidence="2 3">
    <name type="scientific">Tepidamorphus gemmatus</name>
    <dbReference type="NCBI Taxonomy" id="747076"/>
    <lineage>
        <taxon>Bacteria</taxon>
        <taxon>Pseudomonadati</taxon>
        <taxon>Pseudomonadota</taxon>
        <taxon>Alphaproteobacteria</taxon>
        <taxon>Hyphomicrobiales</taxon>
        <taxon>Tepidamorphaceae</taxon>
        <taxon>Tepidamorphus</taxon>
    </lineage>
</organism>
<evidence type="ECO:0000313" key="3">
    <source>
        <dbReference type="Proteomes" id="UP000295678"/>
    </source>
</evidence>
<proteinExistence type="predicted"/>
<dbReference type="EMBL" id="SMAK01000006">
    <property type="protein sequence ID" value="TCT10021.1"/>
    <property type="molecule type" value="Genomic_DNA"/>
</dbReference>
<protein>
    <submittedName>
        <fullName evidence="2">Uncharacterized protein</fullName>
    </submittedName>
</protein>
<evidence type="ECO:0000313" key="2">
    <source>
        <dbReference type="EMBL" id="TCT10021.1"/>
    </source>
</evidence>
<keyword evidence="1" id="KW-0812">Transmembrane</keyword>
<reference evidence="2 3" key="1">
    <citation type="submission" date="2019-03" db="EMBL/GenBank/DDBJ databases">
        <title>Genomic Encyclopedia of Type Strains, Phase IV (KMG-IV): sequencing the most valuable type-strain genomes for metagenomic binning, comparative biology and taxonomic classification.</title>
        <authorList>
            <person name="Goeker M."/>
        </authorList>
    </citation>
    <scope>NUCLEOTIDE SEQUENCE [LARGE SCALE GENOMIC DNA]</scope>
    <source>
        <strain evidence="2 3">DSM 19345</strain>
    </source>
</reference>
<feature type="transmembrane region" description="Helical" evidence="1">
    <location>
        <begin position="31"/>
        <end position="47"/>
    </location>
</feature>
<name>A0A4R3M8X7_9HYPH</name>
<feature type="transmembrane region" description="Helical" evidence="1">
    <location>
        <begin position="7"/>
        <end position="25"/>
    </location>
</feature>
<keyword evidence="1" id="KW-1133">Transmembrane helix</keyword>
<comment type="caution">
    <text evidence="2">The sequence shown here is derived from an EMBL/GenBank/DDBJ whole genome shotgun (WGS) entry which is preliminary data.</text>
</comment>
<gene>
    <name evidence="2" type="ORF">EDC22_106216</name>
</gene>
<dbReference type="RefSeq" id="WP_165926884.1">
    <property type="nucleotide sequence ID" value="NZ_SMAK01000006.1"/>
</dbReference>
<keyword evidence="1" id="KW-0472">Membrane</keyword>
<dbReference type="Proteomes" id="UP000295678">
    <property type="component" value="Unassembled WGS sequence"/>
</dbReference>
<keyword evidence="3" id="KW-1185">Reference proteome</keyword>
<accession>A0A4R3M8X7</accession>
<dbReference type="AlphaFoldDB" id="A0A4R3M8X7"/>
<sequence length="55" mass="6134">MISDRILAVLTLALVAAFLGVLLVFVRRLDLGLVLVAVVMMIAYDFYRQLGRPRA</sequence>